<dbReference type="PANTHER" id="PTHR47851">
    <property type="entry name" value="OS06G0588700 PROTEIN-RELATED"/>
    <property type="match status" value="1"/>
</dbReference>
<organism evidence="2 3">
    <name type="scientific">Prunus dulcis</name>
    <name type="common">Almond</name>
    <name type="synonym">Amygdalus dulcis</name>
    <dbReference type="NCBI Taxonomy" id="3755"/>
    <lineage>
        <taxon>Eukaryota</taxon>
        <taxon>Viridiplantae</taxon>
        <taxon>Streptophyta</taxon>
        <taxon>Embryophyta</taxon>
        <taxon>Tracheophyta</taxon>
        <taxon>Spermatophyta</taxon>
        <taxon>Magnoliopsida</taxon>
        <taxon>eudicotyledons</taxon>
        <taxon>Gunneridae</taxon>
        <taxon>Pentapetalae</taxon>
        <taxon>rosids</taxon>
        <taxon>fabids</taxon>
        <taxon>Rosales</taxon>
        <taxon>Rosaceae</taxon>
        <taxon>Amygdaloideae</taxon>
        <taxon>Amygdaleae</taxon>
        <taxon>Prunus</taxon>
    </lineage>
</organism>
<name>A0A5E4FVT6_PRUDU</name>
<dbReference type="AlphaFoldDB" id="A0A5E4FVT6"/>
<dbReference type="Gramene" id="VVA31584">
    <property type="protein sequence ID" value="VVA31584"/>
    <property type="gene ID" value="Prudul26B020426"/>
</dbReference>
<evidence type="ECO:0000313" key="3">
    <source>
        <dbReference type="Proteomes" id="UP000327085"/>
    </source>
</evidence>
<evidence type="ECO:0000313" key="2">
    <source>
        <dbReference type="EMBL" id="VVA31584.1"/>
    </source>
</evidence>
<dbReference type="InParanoid" id="A0A5E4FVT6"/>
<reference evidence="3" key="1">
    <citation type="journal article" date="2020" name="Plant J.">
        <title>Transposons played a major role in the diversification between the closely related almond and peach genomes: results from the almond genome sequence.</title>
        <authorList>
            <person name="Alioto T."/>
            <person name="Alexiou K.G."/>
            <person name="Bardil A."/>
            <person name="Barteri F."/>
            <person name="Castanera R."/>
            <person name="Cruz F."/>
            <person name="Dhingra A."/>
            <person name="Duval H."/>
            <person name="Fernandez I Marti A."/>
            <person name="Frias L."/>
            <person name="Galan B."/>
            <person name="Garcia J.L."/>
            <person name="Howad W."/>
            <person name="Gomez-Garrido J."/>
            <person name="Gut M."/>
            <person name="Julca I."/>
            <person name="Morata J."/>
            <person name="Puigdomenech P."/>
            <person name="Ribeca P."/>
            <person name="Rubio Cabetas M.J."/>
            <person name="Vlasova A."/>
            <person name="Wirthensohn M."/>
            <person name="Garcia-Mas J."/>
            <person name="Gabaldon T."/>
            <person name="Casacuberta J.M."/>
            <person name="Arus P."/>
        </authorList>
    </citation>
    <scope>NUCLEOTIDE SEQUENCE [LARGE SCALE GENOMIC DNA]</scope>
    <source>
        <strain evidence="3">cv. Texas</strain>
    </source>
</reference>
<dbReference type="Proteomes" id="UP000327085">
    <property type="component" value="Chromosome 6"/>
</dbReference>
<dbReference type="EMBL" id="CABIKO010000220">
    <property type="protein sequence ID" value="VVA31584.1"/>
    <property type="molecule type" value="Genomic_DNA"/>
</dbReference>
<sequence length="200" mass="22923">MEEKLDRMFMNTTAIGEHAWAPSCGILPLETEEASMGDVIPLEESYDSYDSNPIEIIQAIKNATRKGKRRAPEQLNKKQKDKKGRKLGGAKKLASQIDRLVGAVESRSTTTSLMMKMQLGSNIPKVMEVVSSLPGCEPTSTLWMFTTRLFLNQEKREMFSTMKTPNVKLVYLKIWTIQMMKRRRLTYLYALVHEQLNYII</sequence>
<gene>
    <name evidence="2" type="ORF">ALMOND_2B020426</name>
</gene>
<dbReference type="PANTHER" id="PTHR47851:SF1">
    <property type="entry name" value="OS06G0588700 PROTEIN"/>
    <property type="match status" value="1"/>
</dbReference>
<feature type="region of interest" description="Disordered" evidence="1">
    <location>
        <begin position="63"/>
        <end position="88"/>
    </location>
</feature>
<proteinExistence type="predicted"/>
<protein>
    <submittedName>
        <fullName evidence="2">PREDICTED: L10-interacting MYB domain-containing</fullName>
    </submittedName>
</protein>
<accession>A0A5E4FVT6</accession>
<dbReference type="OMA" id="IGEHAWA"/>
<evidence type="ECO:0000256" key="1">
    <source>
        <dbReference type="SAM" id="MobiDB-lite"/>
    </source>
</evidence>
<feature type="compositionally biased region" description="Basic residues" evidence="1">
    <location>
        <begin position="79"/>
        <end position="88"/>
    </location>
</feature>